<protein>
    <submittedName>
        <fullName evidence="2">Uncharacterized protein</fullName>
    </submittedName>
</protein>
<feature type="compositionally biased region" description="Polar residues" evidence="1">
    <location>
        <begin position="93"/>
        <end position="102"/>
    </location>
</feature>
<feature type="compositionally biased region" description="Low complexity" evidence="1">
    <location>
        <begin position="56"/>
        <end position="70"/>
    </location>
</feature>
<dbReference type="InParanoid" id="A0A165S843"/>
<dbReference type="Proteomes" id="UP000076761">
    <property type="component" value="Unassembled WGS sequence"/>
</dbReference>
<evidence type="ECO:0000256" key="1">
    <source>
        <dbReference type="SAM" id="MobiDB-lite"/>
    </source>
</evidence>
<dbReference type="OrthoDB" id="3258330at2759"/>
<keyword evidence="3" id="KW-1185">Reference proteome</keyword>
<feature type="region of interest" description="Disordered" evidence="1">
    <location>
        <begin position="47"/>
        <end position="102"/>
    </location>
</feature>
<proteinExistence type="predicted"/>
<evidence type="ECO:0000313" key="3">
    <source>
        <dbReference type="Proteomes" id="UP000076761"/>
    </source>
</evidence>
<feature type="region of interest" description="Disordered" evidence="1">
    <location>
        <begin position="116"/>
        <end position="165"/>
    </location>
</feature>
<gene>
    <name evidence="2" type="ORF">NEOLEDRAFT_1134428</name>
</gene>
<reference evidence="2 3" key="1">
    <citation type="journal article" date="2016" name="Mol. Biol. Evol.">
        <title>Comparative Genomics of Early-Diverging Mushroom-Forming Fungi Provides Insights into the Origins of Lignocellulose Decay Capabilities.</title>
        <authorList>
            <person name="Nagy L.G."/>
            <person name="Riley R."/>
            <person name="Tritt A."/>
            <person name="Adam C."/>
            <person name="Daum C."/>
            <person name="Floudas D."/>
            <person name="Sun H."/>
            <person name="Yadav J.S."/>
            <person name="Pangilinan J."/>
            <person name="Larsson K.H."/>
            <person name="Matsuura K."/>
            <person name="Barry K."/>
            <person name="Labutti K."/>
            <person name="Kuo R."/>
            <person name="Ohm R.A."/>
            <person name="Bhattacharya S.S."/>
            <person name="Shirouzu T."/>
            <person name="Yoshinaga Y."/>
            <person name="Martin F.M."/>
            <person name="Grigoriev I.V."/>
            <person name="Hibbett D.S."/>
        </authorList>
    </citation>
    <scope>NUCLEOTIDE SEQUENCE [LARGE SCALE GENOMIC DNA]</scope>
    <source>
        <strain evidence="2 3">HHB14362 ss-1</strain>
    </source>
</reference>
<dbReference type="AlphaFoldDB" id="A0A165S843"/>
<organism evidence="2 3">
    <name type="scientific">Neolentinus lepideus HHB14362 ss-1</name>
    <dbReference type="NCBI Taxonomy" id="1314782"/>
    <lineage>
        <taxon>Eukaryota</taxon>
        <taxon>Fungi</taxon>
        <taxon>Dikarya</taxon>
        <taxon>Basidiomycota</taxon>
        <taxon>Agaricomycotina</taxon>
        <taxon>Agaricomycetes</taxon>
        <taxon>Gloeophyllales</taxon>
        <taxon>Gloeophyllaceae</taxon>
        <taxon>Neolentinus</taxon>
    </lineage>
</organism>
<sequence length="165" mass="17902">MQKFDPSVNPLYSPIVGTIPLPDVGTPNATPVMPPYHLPVQGSHLGLYHSPPQAPSPALSAASVSSSSSAHSHRSLRSHTSDGHGYQHYYGNPNKQLSALSSPSVKVITTPPMSMYSSVHPSSKHAHTHPPYRPTHAPTHSRTYPSHAPLPHQAYPDYEYSRPHT</sequence>
<evidence type="ECO:0000313" key="2">
    <source>
        <dbReference type="EMBL" id="KZT24791.1"/>
    </source>
</evidence>
<accession>A0A165S843</accession>
<dbReference type="EMBL" id="KV425575">
    <property type="protein sequence ID" value="KZT24791.1"/>
    <property type="molecule type" value="Genomic_DNA"/>
</dbReference>
<name>A0A165S843_9AGAM</name>